<feature type="region of interest" description="Disordered" evidence="5">
    <location>
        <begin position="93"/>
        <end position="136"/>
    </location>
</feature>
<evidence type="ECO:0000256" key="2">
    <source>
        <dbReference type="ARBA" id="ARBA00022771"/>
    </source>
</evidence>
<keyword evidence="3" id="KW-0862">Zinc</keyword>
<keyword evidence="8" id="KW-1185">Reference proteome</keyword>
<dbReference type="InterPro" id="IPR001841">
    <property type="entry name" value="Znf_RING"/>
</dbReference>
<dbReference type="Proteomes" id="UP000694568">
    <property type="component" value="Unplaced"/>
</dbReference>
<protein>
    <submittedName>
        <fullName evidence="7">RING finger protein 223-like</fullName>
    </submittedName>
</protein>
<evidence type="ECO:0000256" key="1">
    <source>
        <dbReference type="ARBA" id="ARBA00022723"/>
    </source>
</evidence>
<reference evidence="7" key="2">
    <citation type="submission" date="2025-09" db="UniProtKB">
        <authorList>
            <consortium name="Ensembl"/>
        </authorList>
    </citation>
    <scope>IDENTIFICATION</scope>
</reference>
<dbReference type="PANTHER" id="PTHR22791">
    <property type="entry name" value="RING-TYPE DOMAIN-CONTAINING PROTEIN"/>
    <property type="match status" value="1"/>
</dbReference>
<dbReference type="InterPro" id="IPR051435">
    <property type="entry name" value="RING_finger_E3_ubiq-ligases"/>
</dbReference>
<feature type="compositionally biased region" description="Low complexity" evidence="5">
    <location>
        <begin position="340"/>
        <end position="350"/>
    </location>
</feature>
<dbReference type="PROSITE" id="PS00518">
    <property type="entry name" value="ZF_RING_1"/>
    <property type="match status" value="1"/>
</dbReference>
<feature type="compositionally biased region" description="Polar residues" evidence="5">
    <location>
        <begin position="468"/>
        <end position="479"/>
    </location>
</feature>
<evidence type="ECO:0000313" key="7">
    <source>
        <dbReference type="Ensembl" id="ENSSLUP00000030749.1"/>
    </source>
</evidence>
<evidence type="ECO:0000259" key="6">
    <source>
        <dbReference type="PROSITE" id="PS50089"/>
    </source>
</evidence>
<feature type="domain" description="RING-type" evidence="6">
    <location>
        <begin position="7"/>
        <end position="61"/>
    </location>
</feature>
<dbReference type="GeneTree" id="ENSGT00730000112287"/>
<dbReference type="AlphaFoldDB" id="A0A8C9YT92"/>
<proteinExistence type="predicted"/>
<evidence type="ECO:0000256" key="5">
    <source>
        <dbReference type="SAM" id="MobiDB-lite"/>
    </source>
</evidence>
<keyword evidence="2 4" id="KW-0863">Zinc-finger</keyword>
<dbReference type="Gene3D" id="3.30.40.10">
    <property type="entry name" value="Zinc/RING finger domain, C3HC4 (zinc finger)"/>
    <property type="match status" value="1"/>
</dbReference>
<feature type="region of interest" description="Disordered" evidence="5">
    <location>
        <begin position="334"/>
        <end position="359"/>
    </location>
</feature>
<keyword evidence="1" id="KW-0479">Metal-binding</keyword>
<feature type="compositionally biased region" description="Polar residues" evidence="5">
    <location>
        <begin position="763"/>
        <end position="775"/>
    </location>
</feature>
<feature type="region of interest" description="Disordered" evidence="5">
    <location>
        <begin position="556"/>
        <end position="591"/>
    </location>
</feature>
<gene>
    <name evidence="7" type="primary">LOC116048996</name>
</gene>
<evidence type="ECO:0000256" key="4">
    <source>
        <dbReference type="PROSITE-ProRule" id="PRU00175"/>
    </source>
</evidence>
<dbReference type="GO" id="GO:0061630">
    <property type="term" value="F:ubiquitin protein ligase activity"/>
    <property type="evidence" value="ECO:0007669"/>
    <property type="project" value="TreeGrafter"/>
</dbReference>
<feature type="region of interest" description="Disordered" evidence="5">
    <location>
        <begin position="747"/>
        <end position="775"/>
    </location>
</feature>
<dbReference type="PANTHER" id="PTHR22791:SF14">
    <property type="entry name" value="RING FINGER PROTEIN 227"/>
    <property type="match status" value="1"/>
</dbReference>
<feature type="compositionally biased region" description="Polar residues" evidence="5">
    <location>
        <begin position="518"/>
        <end position="531"/>
    </location>
</feature>
<dbReference type="InterPro" id="IPR013083">
    <property type="entry name" value="Znf_RING/FYVE/PHD"/>
</dbReference>
<dbReference type="GO" id="GO:0008270">
    <property type="term" value="F:zinc ion binding"/>
    <property type="evidence" value="ECO:0007669"/>
    <property type="project" value="UniProtKB-KW"/>
</dbReference>
<feature type="compositionally biased region" description="Acidic residues" evidence="5">
    <location>
        <begin position="94"/>
        <end position="128"/>
    </location>
</feature>
<organism evidence="7 8">
    <name type="scientific">Sander lucioperca</name>
    <name type="common">Pike-perch</name>
    <name type="synonym">Perca lucioperca</name>
    <dbReference type="NCBI Taxonomy" id="283035"/>
    <lineage>
        <taxon>Eukaryota</taxon>
        <taxon>Metazoa</taxon>
        <taxon>Chordata</taxon>
        <taxon>Craniata</taxon>
        <taxon>Vertebrata</taxon>
        <taxon>Euteleostomi</taxon>
        <taxon>Actinopterygii</taxon>
        <taxon>Neopterygii</taxon>
        <taxon>Teleostei</taxon>
        <taxon>Neoteleostei</taxon>
        <taxon>Acanthomorphata</taxon>
        <taxon>Eupercaria</taxon>
        <taxon>Perciformes</taxon>
        <taxon>Percoidei</taxon>
        <taxon>Percidae</taxon>
        <taxon>Luciopercinae</taxon>
        <taxon>Sander</taxon>
    </lineage>
</organism>
<reference evidence="7" key="1">
    <citation type="submission" date="2025-08" db="UniProtKB">
        <authorList>
            <consortium name="Ensembl"/>
        </authorList>
    </citation>
    <scope>IDENTIFICATION</scope>
</reference>
<evidence type="ECO:0000313" key="8">
    <source>
        <dbReference type="Proteomes" id="UP000694568"/>
    </source>
</evidence>
<dbReference type="SMART" id="SM00184">
    <property type="entry name" value="RING"/>
    <property type="match status" value="1"/>
</dbReference>
<dbReference type="PROSITE" id="PS50089">
    <property type="entry name" value="ZF_RING_2"/>
    <property type="match status" value="1"/>
</dbReference>
<dbReference type="SUPFAM" id="SSF57850">
    <property type="entry name" value="RING/U-box"/>
    <property type="match status" value="1"/>
</dbReference>
<evidence type="ECO:0000256" key="3">
    <source>
        <dbReference type="ARBA" id="ARBA00022833"/>
    </source>
</evidence>
<name>A0A8C9YT92_SANLU</name>
<feature type="region of interest" description="Disordered" evidence="5">
    <location>
        <begin position="463"/>
        <end position="531"/>
    </location>
</feature>
<accession>A0A8C9YT92</accession>
<feature type="compositionally biased region" description="Polar residues" evidence="5">
    <location>
        <begin position="494"/>
        <end position="505"/>
    </location>
</feature>
<dbReference type="Ensembl" id="ENSSLUT00000031735.1">
    <property type="protein sequence ID" value="ENSSLUP00000030749.1"/>
    <property type="gene ID" value="ENSSLUG00000013757.1"/>
</dbReference>
<dbReference type="GO" id="GO:0016567">
    <property type="term" value="P:protein ubiquitination"/>
    <property type="evidence" value="ECO:0007669"/>
    <property type="project" value="TreeGrafter"/>
</dbReference>
<dbReference type="InterPro" id="IPR017907">
    <property type="entry name" value="Znf_RING_CS"/>
</dbReference>
<sequence>MYTEHECGICYRTYNAGRRCPRELHCKHSFCESCLLALSRPLGPDEARLGADRFIVCPLCRHTTSISGEGKLRAELRVDEFVLERLLASGVLYQEEEDDPEEDESRVQDGCDDTEEPTPPETPAEDNDFSTGSRGGRLRRSCRKVWRLISGKSSPRRGGESIFDNHTNPGRKLSIMSGNSALYSRPLFVFALVYAAVTSFIMCSDAAARASPITTQVDNGVKHIVLRRLYTPYSQHPFFTGLPLTKSGLQTGTNVETDTRGNDREALSIIDHQTNPLQFTEGSFSYNQYSPNNRLSRAETTRTLVQSGVRPARSSQPFSGNSYNSYPVITRKASHKEAASPFQQSSSPPQTGRYWSTSLPTSRGHYSGFTVTNELAAAGAHSTSTGIQSSKFLSSLSQTAPRASSISNSLDASAIKSIPRPEKLTTSITDFSQGIHSVSSSETPRHKKVKSYLLKGSQTSFGGHETVHTVTSDGSSAFPTTPHKQRASDAQVYSRVSSNIKQLQQSERKDPTKKVQHLSKNSNSLTNSQRYSFDKGKDYKIANRLIYPSLSPKFSFGQREASTTPAEIERTPTDNSSDIIPTKTWPSPRPFTSGFEEARPLLHESDAGMDSNPDHRQFRIYKRIYGLKGFGTRPLEGAKTFVSEPDMSARVQQGFKHRGSQIWQLKSSHSTMSRNELRSEDLKPLLTTAGSTESVTRFTPDVYKNRRKIYTFLGFGPVQNSIAKNNAHKQNPTSPSPIISSAILRSAGKPTIESSPKSEPRSPNKTKSVATEASMLNSSTSHIVRGKHVKGNGKKLNEYTLTKDTGNAAIVRLPKRPARVIAITYTDIIGSASFSGVTATTQTPITHPDKDYLTATIKQKEGAGQWTLNSEDAVLSSGNTSRGPAAHAKDEVDFSSVEENKLGVSSEEVVNGMKTFDFFLDNEGSGSGAFDMSDVLSTDTSQGHSEDSLELDYLRISTCNISFKSMNLSHTEK</sequence>